<evidence type="ECO:0000256" key="1">
    <source>
        <dbReference type="ARBA" id="ARBA00003294"/>
    </source>
</evidence>
<dbReference type="Pfam" id="PF00701">
    <property type="entry name" value="DHDPS"/>
    <property type="match status" value="1"/>
</dbReference>
<protein>
    <recommendedName>
        <fullName evidence="4 12">4-hydroxy-tetrahydrodipicolinate synthase</fullName>
        <shortName evidence="12">HTPA synthase</shortName>
        <ecNumber evidence="4 12">4.3.3.7</ecNumber>
    </recommendedName>
</protein>
<feature type="binding site" evidence="12">
    <location>
        <position position="49"/>
    </location>
    <ligand>
        <name>pyruvate</name>
        <dbReference type="ChEBI" id="CHEBI:15361"/>
    </ligand>
</feature>
<dbReference type="PRINTS" id="PR00146">
    <property type="entry name" value="DHPICSNTHASE"/>
</dbReference>
<dbReference type="InterPro" id="IPR005263">
    <property type="entry name" value="DapA"/>
</dbReference>
<evidence type="ECO:0000256" key="2">
    <source>
        <dbReference type="ARBA" id="ARBA00005120"/>
    </source>
</evidence>
<comment type="function">
    <text evidence="1 12">Catalyzes the condensation of (S)-aspartate-beta-semialdehyde [(S)-ASA] and pyruvate to 4-hydroxy-tetrahydrodipicolinate (HTPA).</text>
</comment>
<evidence type="ECO:0000256" key="9">
    <source>
        <dbReference type="ARBA" id="ARBA00023239"/>
    </source>
</evidence>
<dbReference type="InterPro" id="IPR002220">
    <property type="entry name" value="DapA-like"/>
</dbReference>
<evidence type="ECO:0000256" key="3">
    <source>
        <dbReference type="ARBA" id="ARBA00007592"/>
    </source>
</evidence>
<evidence type="ECO:0000256" key="10">
    <source>
        <dbReference type="ARBA" id="ARBA00023270"/>
    </source>
</evidence>
<evidence type="ECO:0000256" key="4">
    <source>
        <dbReference type="ARBA" id="ARBA00012086"/>
    </source>
</evidence>
<dbReference type="PANTHER" id="PTHR12128:SF66">
    <property type="entry name" value="4-HYDROXY-2-OXOGLUTARATE ALDOLASE, MITOCHONDRIAL"/>
    <property type="match status" value="1"/>
</dbReference>
<comment type="subcellular location">
    <subcellularLocation>
        <location evidence="12">Cytoplasm</location>
    </subcellularLocation>
</comment>
<proteinExistence type="inferred from homology"/>
<dbReference type="GO" id="GO:0008840">
    <property type="term" value="F:4-hydroxy-tetrahydrodipicolinate synthase activity"/>
    <property type="evidence" value="ECO:0007669"/>
    <property type="project" value="UniProtKB-EC"/>
</dbReference>
<evidence type="ECO:0000256" key="13">
    <source>
        <dbReference type="PIRNR" id="PIRNR001365"/>
    </source>
</evidence>
<sequence>MKKTVFRGCATAIVTPMKDDGAIDYHILNALLEHQLANHADAIVVAGTTGEASTMTDEEHLEVIRFTASVVNGRVPVIAGVGGNCTQHAVSLSKLAQKAGADALLHVTPYYNKTSQEGLYQHFKACAQAADLPVILYNVPSRTGVNIQPDTCVRLCEVENIVGIKEASGSVSQMAQIAARCGNRLDIYCGNDDQITPSLSLGAKGVISVLANLLPHVVHDICQSYRDGNVQHSTSLQLQYLDLIGALFSDVNPIPVKQALRFMGVPVGSCRLPLCEMEQEKAEKLWKVMQKHGLCAASRTYFALPILNGKMVSA</sequence>
<dbReference type="RefSeq" id="WP_349218314.1">
    <property type="nucleotide sequence ID" value="NZ_JBBMFD010000004.1"/>
</dbReference>
<evidence type="ECO:0000256" key="6">
    <source>
        <dbReference type="ARBA" id="ARBA00022605"/>
    </source>
</evidence>
<dbReference type="SMART" id="SM01130">
    <property type="entry name" value="DHDPS"/>
    <property type="match status" value="1"/>
</dbReference>
<evidence type="ECO:0000256" key="5">
    <source>
        <dbReference type="ARBA" id="ARBA00022490"/>
    </source>
</evidence>
<feature type="binding site" evidence="12">
    <location>
        <position position="207"/>
    </location>
    <ligand>
        <name>pyruvate</name>
        <dbReference type="ChEBI" id="CHEBI:15361"/>
    </ligand>
</feature>
<dbReference type="PIRSF" id="PIRSF001365">
    <property type="entry name" value="DHDPS"/>
    <property type="match status" value="1"/>
</dbReference>
<reference evidence="14 15" key="1">
    <citation type="submission" date="2024-03" db="EMBL/GenBank/DDBJ databases">
        <title>Human intestinal bacterial collection.</title>
        <authorList>
            <person name="Pauvert C."/>
            <person name="Hitch T.C.A."/>
            <person name="Clavel T."/>
        </authorList>
    </citation>
    <scope>NUCLEOTIDE SEQUENCE [LARGE SCALE GENOMIC DNA]</scope>
    <source>
        <strain evidence="14 15">CLA-JM-H44</strain>
    </source>
</reference>
<dbReference type="SUPFAM" id="SSF51569">
    <property type="entry name" value="Aldolase"/>
    <property type="match status" value="1"/>
</dbReference>
<comment type="similarity">
    <text evidence="3 12 13">Belongs to the DapA family.</text>
</comment>
<dbReference type="Proteomes" id="UP001489509">
    <property type="component" value="Unassembled WGS sequence"/>
</dbReference>
<dbReference type="PROSITE" id="PS00666">
    <property type="entry name" value="DHDPS_2"/>
    <property type="match status" value="1"/>
</dbReference>
<keyword evidence="15" id="KW-1185">Reference proteome</keyword>
<keyword evidence="10 12" id="KW-0704">Schiff base</keyword>
<dbReference type="InterPro" id="IPR013785">
    <property type="entry name" value="Aldolase_TIM"/>
</dbReference>
<evidence type="ECO:0000256" key="7">
    <source>
        <dbReference type="ARBA" id="ARBA00022915"/>
    </source>
</evidence>
<feature type="active site" description="Proton donor/acceptor" evidence="12">
    <location>
        <position position="137"/>
    </location>
</feature>
<dbReference type="CDD" id="cd00950">
    <property type="entry name" value="DHDPS"/>
    <property type="match status" value="1"/>
</dbReference>
<feature type="site" description="Part of a proton relay during catalysis" evidence="12">
    <location>
        <position position="111"/>
    </location>
</feature>
<organism evidence="14 15">
    <name type="scientific">Solibaculum intestinale</name>
    <dbReference type="NCBI Taxonomy" id="3133165"/>
    <lineage>
        <taxon>Bacteria</taxon>
        <taxon>Bacillati</taxon>
        <taxon>Bacillota</taxon>
        <taxon>Clostridia</taxon>
        <taxon>Eubacteriales</taxon>
        <taxon>Oscillospiraceae</taxon>
        <taxon>Solibaculum</taxon>
    </lineage>
</organism>
<dbReference type="HAMAP" id="MF_00418">
    <property type="entry name" value="DapA"/>
    <property type="match status" value="1"/>
</dbReference>
<evidence type="ECO:0000313" key="14">
    <source>
        <dbReference type="EMBL" id="MEQ2439991.1"/>
    </source>
</evidence>
<dbReference type="EC" id="4.3.3.7" evidence="4 12"/>
<keyword evidence="6 12" id="KW-0028">Amino-acid biosynthesis</keyword>
<name>A0ABV1E0F3_9FIRM</name>
<evidence type="ECO:0000256" key="11">
    <source>
        <dbReference type="ARBA" id="ARBA00047836"/>
    </source>
</evidence>
<comment type="subunit">
    <text evidence="12">Homotetramer; dimer of dimers.</text>
</comment>
<feature type="active site" description="Schiff-base intermediate with substrate" evidence="12">
    <location>
        <position position="165"/>
    </location>
</feature>
<comment type="caution">
    <text evidence="12">Was originally thought to be a dihydrodipicolinate synthase (DHDPS), catalyzing the condensation of (S)-aspartate-beta-semialdehyde [(S)-ASA] and pyruvate to dihydrodipicolinate (DHDP). However, it was shown in E.coli that the product of the enzymatic reaction is not dihydrodipicolinate but in fact (4S)-4-hydroxy-2,3,4,5-tetrahydro-(2S)-dipicolinic acid (HTPA), and that the consecutive dehydration reaction leading to DHDP is not spontaneous but catalyzed by DapB.</text>
</comment>
<comment type="caution">
    <text evidence="14">The sequence shown here is derived from an EMBL/GenBank/DDBJ whole genome shotgun (WGS) entry which is preliminary data.</text>
</comment>
<gene>
    <name evidence="12 14" type="primary">dapA</name>
    <name evidence="14" type="ORF">WMO26_04035</name>
</gene>
<accession>A0ABV1E0F3</accession>
<evidence type="ECO:0000313" key="15">
    <source>
        <dbReference type="Proteomes" id="UP001489509"/>
    </source>
</evidence>
<keyword evidence="8 12" id="KW-0457">Lysine biosynthesis</keyword>
<comment type="pathway">
    <text evidence="2 12">Amino-acid biosynthesis; L-lysine biosynthesis via DAP pathway; (S)-tetrahydrodipicolinate from L-aspartate: step 3/4.</text>
</comment>
<feature type="site" description="Part of a proton relay during catalysis" evidence="12">
    <location>
        <position position="48"/>
    </location>
</feature>
<dbReference type="EMBL" id="JBBMFD010000004">
    <property type="protein sequence ID" value="MEQ2439991.1"/>
    <property type="molecule type" value="Genomic_DNA"/>
</dbReference>
<dbReference type="InterPro" id="IPR020625">
    <property type="entry name" value="Schiff_base-form_aldolases_AS"/>
</dbReference>
<evidence type="ECO:0000256" key="8">
    <source>
        <dbReference type="ARBA" id="ARBA00023154"/>
    </source>
</evidence>
<dbReference type="PROSITE" id="PS00665">
    <property type="entry name" value="DHDPS_1"/>
    <property type="match status" value="1"/>
</dbReference>
<evidence type="ECO:0000256" key="12">
    <source>
        <dbReference type="HAMAP-Rule" id="MF_00418"/>
    </source>
</evidence>
<dbReference type="PANTHER" id="PTHR12128">
    <property type="entry name" value="DIHYDRODIPICOLINATE SYNTHASE"/>
    <property type="match status" value="1"/>
</dbReference>
<dbReference type="InterPro" id="IPR020624">
    <property type="entry name" value="Schiff_base-form_aldolases_CS"/>
</dbReference>
<keyword evidence="5 12" id="KW-0963">Cytoplasm</keyword>
<dbReference type="Gene3D" id="3.20.20.70">
    <property type="entry name" value="Aldolase class I"/>
    <property type="match status" value="1"/>
</dbReference>
<dbReference type="NCBIfam" id="TIGR00674">
    <property type="entry name" value="dapA"/>
    <property type="match status" value="1"/>
</dbReference>
<keyword evidence="9 12" id="KW-0456">Lyase</keyword>
<keyword evidence="7 12" id="KW-0220">Diaminopimelate biosynthesis</keyword>
<comment type="catalytic activity">
    <reaction evidence="11 12">
        <text>L-aspartate 4-semialdehyde + pyruvate = (2S,4S)-4-hydroxy-2,3,4,5-tetrahydrodipicolinate + H2O + H(+)</text>
        <dbReference type="Rhea" id="RHEA:34171"/>
        <dbReference type="ChEBI" id="CHEBI:15361"/>
        <dbReference type="ChEBI" id="CHEBI:15377"/>
        <dbReference type="ChEBI" id="CHEBI:15378"/>
        <dbReference type="ChEBI" id="CHEBI:67139"/>
        <dbReference type="ChEBI" id="CHEBI:537519"/>
        <dbReference type="EC" id="4.3.3.7"/>
    </reaction>
</comment>